<evidence type="ECO:0000256" key="3">
    <source>
        <dbReference type="ARBA" id="ARBA00022692"/>
    </source>
</evidence>
<evidence type="ECO:0000256" key="7">
    <source>
        <dbReference type="SAM" id="MobiDB-lite"/>
    </source>
</evidence>
<keyword evidence="4 8" id="KW-1133">Transmembrane helix</keyword>
<dbReference type="InterPro" id="IPR006153">
    <property type="entry name" value="Cation/H_exchanger_TM"/>
</dbReference>
<feature type="transmembrane region" description="Helical" evidence="8">
    <location>
        <begin position="177"/>
        <end position="202"/>
    </location>
</feature>
<accession>A0A072PCF5</accession>
<keyword evidence="11" id="KW-1185">Reference proteome</keyword>
<keyword evidence="6 8" id="KW-0472">Membrane</keyword>
<feature type="transmembrane region" description="Helical" evidence="8">
    <location>
        <begin position="214"/>
        <end position="238"/>
    </location>
</feature>
<comment type="caution">
    <text evidence="10">The sequence shown here is derived from an EMBL/GenBank/DDBJ whole genome shotgun (WGS) entry which is preliminary data.</text>
</comment>
<evidence type="ECO:0000259" key="9">
    <source>
        <dbReference type="Pfam" id="PF00999"/>
    </source>
</evidence>
<reference evidence="10 11" key="1">
    <citation type="submission" date="2013-03" db="EMBL/GenBank/DDBJ databases">
        <title>The Genome Sequence of Exophiala aquamarina CBS 119918.</title>
        <authorList>
            <consortium name="The Broad Institute Genomics Platform"/>
            <person name="Cuomo C."/>
            <person name="de Hoog S."/>
            <person name="Gorbushina A."/>
            <person name="Walker B."/>
            <person name="Young S.K."/>
            <person name="Zeng Q."/>
            <person name="Gargeya S."/>
            <person name="Fitzgerald M."/>
            <person name="Haas B."/>
            <person name="Abouelleil A."/>
            <person name="Allen A.W."/>
            <person name="Alvarado L."/>
            <person name="Arachchi H.M."/>
            <person name="Berlin A.M."/>
            <person name="Chapman S.B."/>
            <person name="Gainer-Dewar J."/>
            <person name="Goldberg J."/>
            <person name="Griggs A."/>
            <person name="Gujja S."/>
            <person name="Hansen M."/>
            <person name="Howarth C."/>
            <person name="Imamovic A."/>
            <person name="Ireland A."/>
            <person name="Larimer J."/>
            <person name="McCowan C."/>
            <person name="Murphy C."/>
            <person name="Pearson M."/>
            <person name="Poon T.W."/>
            <person name="Priest M."/>
            <person name="Roberts A."/>
            <person name="Saif S."/>
            <person name="Shea T."/>
            <person name="Sisk P."/>
            <person name="Sykes S."/>
            <person name="Wortman J."/>
            <person name="Nusbaum C."/>
            <person name="Birren B."/>
        </authorList>
    </citation>
    <scope>NUCLEOTIDE SEQUENCE [LARGE SCALE GENOMIC DNA]</scope>
    <source>
        <strain evidence="10 11">CBS 119918</strain>
    </source>
</reference>
<dbReference type="EMBL" id="AMGV01000005">
    <property type="protein sequence ID" value="KEF56978.1"/>
    <property type="molecule type" value="Genomic_DNA"/>
</dbReference>
<proteinExistence type="predicted"/>
<keyword evidence="5" id="KW-0406">Ion transport</keyword>
<dbReference type="RefSeq" id="XP_013259568.1">
    <property type="nucleotide sequence ID" value="XM_013404114.1"/>
</dbReference>
<feature type="transmembrane region" description="Helical" evidence="8">
    <location>
        <begin position="48"/>
        <end position="65"/>
    </location>
</feature>
<dbReference type="PANTHER" id="PTHR32468:SF0">
    <property type="entry name" value="K(+)_H(+) ANTIPORTER 1"/>
    <property type="match status" value="1"/>
</dbReference>
<dbReference type="PANTHER" id="PTHR32468">
    <property type="entry name" value="CATION/H + ANTIPORTER"/>
    <property type="match status" value="1"/>
</dbReference>
<comment type="subcellular location">
    <subcellularLocation>
        <location evidence="1">Membrane</location>
        <topology evidence="1">Multi-pass membrane protein</topology>
    </subcellularLocation>
</comment>
<keyword evidence="3 8" id="KW-0812">Transmembrane</keyword>
<evidence type="ECO:0000256" key="4">
    <source>
        <dbReference type="ARBA" id="ARBA00022989"/>
    </source>
</evidence>
<evidence type="ECO:0000256" key="8">
    <source>
        <dbReference type="SAM" id="Phobius"/>
    </source>
</evidence>
<feature type="region of interest" description="Disordered" evidence="7">
    <location>
        <begin position="946"/>
        <end position="967"/>
    </location>
</feature>
<protein>
    <recommendedName>
        <fullName evidence="9">Cation/H+ exchanger transmembrane domain-containing protein</fullName>
    </recommendedName>
</protein>
<dbReference type="GO" id="GO:0015297">
    <property type="term" value="F:antiporter activity"/>
    <property type="evidence" value="ECO:0007669"/>
    <property type="project" value="InterPro"/>
</dbReference>
<evidence type="ECO:0000313" key="10">
    <source>
        <dbReference type="EMBL" id="KEF56978.1"/>
    </source>
</evidence>
<feature type="transmembrane region" description="Helical" evidence="8">
    <location>
        <begin position="110"/>
        <end position="130"/>
    </location>
</feature>
<dbReference type="Gene3D" id="1.20.1530.20">
    <property type="match status" value="1"/>
</dbReference>
<dbReference type="GeneID" id="25282082"/>
<feature type="domain" description="Cation/H+ exchanger transmembrane" evidence="9">
    <location>
        <begin position="62"/>
        <end position="447"/>
    </location>
</feature>
<dbReference type="GO" id="GO:1902600">
    <property type="term" value="P:proton transmembrane transport"/>
    <property type="evidence" value="ECO:0007669"/>
    <property type="project" value="InterPro"/>
</dbReference>
<feature type="transmembrane region" description="Helical" evidence="8">
    <location>
        <begin position="77"/>
        <end position="98"/>
    </location>
</feature>
<evidence type="ECO:0000256" key="2">
    <source>
        <dbReference type="ARBA" id="ARBA00022448"/>
    </source>
</evidence>
<dbReference type="HOGENOM" id="CLU_005126_10_0_1"/>
<dbReference type="AlphaFoldDB" id="A0A072PCF5"/>
<dbReference type="Proteomes" id="UP000027920">
    <property type="component" value="Unassembled WGS sequence"/>
</dbReference>
<feature type="transmembrane region" description="Helical" evidence="8">
    <location>
        <begin position="142"/>
        <end position="165"/>
    </location>
</feature>
<dbReference type="InterPro" id="IPR038770">
    <property type="entry name" value="Na+/solute_symporter_sf"/>
</dbReference>
<dbReference type="VEuPathDB" id="FungiDB:A1O9_07168"/>
<feature type="transmembrane region" description="Helical" evidence="8">
    <location>
        <begin position="285"/>
        <end position="316"/>
    </location>
</feature>
<feature type="transmembrane region" description="Helical" evidence="8">
    <location>
        <begin position="244"/>
        <end position="264"/>
    </location>
</feature>
<feature type="transmembrane region" description="Helical" evidence="8">
    <location>
        <begin position="364"/>
        <end position="385"/>
    </location>
</feature>
<keyword evidence="2" id="KW-0813">Transport</keyword>
<dbReference type="Pfam" id="PF00999">
    <property type="entry name" value="Na_H_Exchanger"/>
    <property type="match status" value="1"/>
</dbReference>
<feature type="transmembrane region" description="Helical" evidence="8">
    <location>
        <begin position="336"/>
        <end position="357"/>
    </location>
</feature>
<name>A0A072PCF5_9EURO</name>
<dbReference type="STRING" id="1182545.A0A072PCF5"/>
<evidence type="ECO:0000256" key="5">
    <source>
        <dbReference type="ARBA" id="ARBA00023065"/>
    </source>
</evidence>
<dbReference type="GO" id="GO:0016020">
    <property type="term" value="C:membrane"/>
    <property type="evidence" value="ECO:0007669"/>
    <property type="project" value="UniProtKB-SubCell"/>
</dbReference>
<evidence type="ECO:0000313" key="11">
    <source>
        <dbReference type="Proteomes" id="UP000027920"/>
    </source>
</evidence>
<organism evidence="10 11">
    <name type="scientific">Exophiala aquamarina CBS 119918</name>
    <dbReference type="NCBI Taxonomy" id="1182545"/>
    <lineage>
        <taxon>Eukaryota</taxon>
        <taxon>Fungi</taxon>
        <taxon>Dikarya</taxon>
        <taxon>Ascomycota</taxon>
        <taxon>Pezizomycotina</taxon>
        <taxon>Eurotiomycetes</taxon>
        <taxon>Chaetothyriomycetidae</taxon>
        <taxon>Chaetothyriales</taxon>
        <taxon>Herpotrichiellaceae</taxon>
        <taxon>Exophiala</taxon>
    </lineage>
</organism>
<evidence type="ECO:0000256" key="1">
    <source>
        <dbReference type="ARBA" id="ARBA00004141"/>
    </source>
</evidence>
<feature type="transmembrane region" description="Helical" evidence="8">
    <location>
        <begin position="430"/>
        <end position="450"/>
    </location>
</feature>
<dbReference type="InterPro" id="IPR050794">
    <property type="entry name" value="CPA2_transporter"/>
</dbReference>
<sequence>MATATITEFVTRTVNATAATATASNRATPQGGIFEHVNPTHYDPKTPITLFIIQASIVIVLTRLIHWPLTLLRQPRVIAEVLTGILLGPSVMGRIPGFTSHIFPPASMPAFSLAANLGLVLFLFLVGLEVDIRFLVSNWRIALSVGALGMALPFGLGAGIAYGLFHEFRDDSGLAPISFGIYMLFIGVAMAITAFPVLCRILTSLKLLGTPVGVIVLSAGVGNDVVGWILLALCVALVNSGAGLTALWILLVAVGYSLLVAYPIRWALLYLLRRTGSLANGPTQTVVAVTVMLVLASSFFTQIIGIHAIFGAFMIGLICPHEGGFAIKLTEKIEDLISILFLPLYFALSGLNTDLGLLNSGITWAYVVGVCAIAFIGKIAGGTLASRLNGLVWRESLTIGCLMSCKGLVELIVLNIGLQARILSTRTFTIFVVMALVTTFATTPLVVWLYPPWYQQKLELWKQGKIDWDGNRLHHDDDEDESSDSSEQNALRTAEVARKVLVYLRLDGLPSLFTMVSLFARKREDLDTLSPPSSPVATREGELAEAVMTQPQALSSVVTLRRPLQVHGLRLMELTERESSVMRVSEIEEFASRDPVIKAFGTFGQSRDIAVGGQIAVVPDHSFSGTLLTRARDLRSDLILLPWSETGTMSEYPSLFDAKPANPLANMEFSSLAAEIFRKAHDTCSVGVLIDKTALTAENSTTDSSAEARAPRPLARTLTGVSVAEQLKSSVHFKLSDSSRYRLFVLYSGSDDDLYAVKLGLQLVKNEAVDLIILNVRPTPVPHDDDEGDHVLEIKDSGNGGAAKSRNADFEFETIRTSLLHFLRRRVTFVDLDISPLDAITAAIAEPSAAETIVLIGRGAPASSSGALFNSLSNSGILGGGSSSTAVAGDSRALGPFATRLVRSVREKGLATALLVVQARRQIDDEAVGPATATAGAVPVAKDAKGSVSVPAGNHHLMRKSSQMSDD</sequence>
<evidence type="ECO:0000256" key="6">
    <source>
        <dbReference type="ARBA" id="ARBA00023136"/>
    </source>
</evidence>
<dbReference type="OrthoDB" id="2687058at2759"/>
<gene>
    <name evidence="10" type="ORF">A1O9_07168</name>
</gene>